<dbReference type="Gene3D" id="3.40.50.10190">
    <property type="entry name" value="BRCT domain"/>
    <property type="match status" value="2"/>
</dbReference>
<keyword evidence="3" id="KW-0539">Nucleus</keyword>
<reference evidence="6" key="1">
    <citation type="submission" date="2023-05" db="EMBL/GenBank/DDBJ databases">
        <title>Nepenthes gracilis genome sequencing.</title>
        <authorList>
            <person name="Fukushima K."/>
        </authorList>
    </citation>
    <scope>NUCLEOTIDE SEQUENCE</scope>
    <source>
        <strain evidence="6">SING2019-196</strain>
    </source>
</reference>
<accession>A0AAD3SZQ0</accession>
<feature type="region of interest" description="Disordered" evidence="4">
    <location>
        <begin position="689"/>
        <end position="710"/>
    </location>
</feature>
<evidence type="ECO:0000256" key="1">
    <source>
        <dbReference type="ARBA" id="ARBA00004123"/>
    </source>
</evidence>
<dbReference type="Pfam" id="PF16770">
    <property type="entry name" value="RTT107_BRCT_5"/>
    <property type="match status" value="1"/>
</dbReference>
<dbReference type="EMBL" id="BSYO01000021">
    <property type="protein sequence ID" value="GMH20032.1"/>
    <property type="molecule type" value="Genomic_DNA"/>
</dbReference>
<dbReference type="PANTHER" id="PTHR23196">
    <property type="entry name" value="PAX TRANSCRIPTION ACTIVATION DOMAIN INTERACTING PROTEIN"/>
    <property type="match status" value="1"/>
</dbReference>
<dbReference type="PANTHER" id="PTHR23196:SF1">
    <property type="entry name" value="PAX-INTERACTING PROTEIN 1"/>
    <property type="match status" value="1"/>
</dbReference>
<evidence type="ECO:0000313" key="6">
    <source>
        <dbReference type="EMBL" id="GMH20032.1"/>
    </source>
</evidence>
<dbReference type="PROSITE" id="PS50172">
    <property type="entry name" value="BRCT"/>
    <property type="match status" value="1"/>
</dbReference>
<organism evidence="6 7">
    <name type="scientific">Nepenthes gracilis</name>
    <name type="common">Slender pitcher plant</name>
    <dbReference type="NCBI Taxonomy" id="150966"/>
    <lineage>
        <taxon>Eukaryota</taxon>
        <taxon>Viridiplantae</taxon>
        <taxon>Streptophyta</taxon>
        <taxon>Embryophyta</taxon>
        <taxon>Tracheophyta</taxon>
        <taxon>Spermatophyta</taxon>
        <taxon>Magnoliopsida</taxon>
        <taxon>eudicotyledons</taxon>
        <taxon>Gunneridae</taxon>
        <taxon>Pentapetalae</taxon>
        <taxon>Caryophyllales</taxon>
        <taxon>Nepenthaceae</taxon>
        <taxon>Nepenthes</taxon>
    </lineage>
</organism>
<keyword evidence="2" id="KW-0227">DNA damage</keyword>
<evidence type="ECO:0000256" key="4">
    <source>
        <dbReference type="SAM" id="MobiDB-lite"/>
    </source>
</evidence>
<comment type="caution">
    <text evidence="6">The sequence shown here is derived from an EMBL/GenBank/DDBJ whole genome shotgun (WGS) entry which is preliminary data.</text>
</comment>
<dbReference type="Proteomes" id="UP001279734">
    <property type="component" value="Unassembled WGS sequence"/>
</dbReference>
<dbReference type="CDD" id="cd17744">
    <property type="entry name" value="BRCT_MDC1_rpt1"/>
    <property type="match status" value="1"/>
</dbReference>
<sequence>MAGKSSVTLEIFQVELLRFFHQIPSFRLTEERGGSLRGFRELCAAALRFVPFELAEWFSYHSPIRRRKWLALLLFNLVPSETHRFFRARLISLVNCMGSVGNEGDEINQVNRNSSISIADTVPEDYDSQFSPSLPAETNDEIGDDLQSLKSVMPYDDTVQVNDVFETQLVDIGDETHLMNLDDKTQVTHIDDDTQVWDEYDVIEHVDTQLLDDFDNEVVDDVDGENTDMTAVLSDTEGSVDTKSKKSSGDQTLGNEEVQSAAFCHQDDNGLLTTKAVPSADAPCNSGKCIMKTQLAGKHGGCPAGPEWAPLSASIQITLDDLLLGLREEELLSFMQLHYGLLVRQLVIWLPRVLRLGLVLIYAAFKLPNYVLPWMRGFYVEVANQKQDVVKNNEKSNGVRFENKIRLGTKTASKLFMEEVNADEEEPNCNINVVDGEADYPELRCRDNELAGLSYTDSQEPGELSQANALDFVERFLKVNVFDFDQDINHETAASEKPKSELKRKKPGPASITKGTRSLAKKADCTRTFVGTGIFNWDDGHEDGGREFFHKKKDVVFGAGFCEQKSCTEPRKPQHCDLKGGRSLEKSSNCEQPLKILDKMMGLVHSGSKLVLHDTRKTDHCEGLNIKTNLNKDLDEQISVERAPKRVEVVTVSPEIPDMLDVGVDTQMAAEAMEVLAKGADFASNPYYSSHQHNHSWKGTRKKQATKRGDSKQGFLNRVCPSGSGVTTRSKRANEIGVKSGEELKSSVLVTRSCKIRTQVDIDLSYAKAKRSKLNMENISNKNAKEAAEKKELKNYEEVKEGTLEGKLEKNGCEPAKTNCLHGKVGTFEPIAWRTRKHMVGSHLNGAGDTFSDSRAQVHNLREVCAAREETKSNSKGWDASEVFNAKDNASKQARVTDGTNVDGSSSLGLNLENMSDQVNRNGKLEGLPGACIGHEPVGNYVPRRKRSERNVQKPVLSGKGFNFRWMTLLTLHGRPIFSSTKSHACSSPLAEASVVGLASDVSPGDVGKSSNETYTTLVQCRTPANAASPVCVGNEYYKQSCKKNLSRSSLTKELDSLAAIGTECTSAYKYLRKRRDMSNTQVLFSCHLDEDVTRQQKKILGRLGASLASSVSEATHFVTDKFVRTRNMLLAIAGGKQVVTPLWLENCGQASCWIDEKNYILRDAKKEKEFGFSMPVTLARASQYPLLKDRRVLITTSTKPGTEIISSLVRAVHGQVVEKMCRSLLNDDKLPDDLLILSCEEDYEVCMPLLEKGAAIYTSELLLHGIVTQKLEYERHRLFVDHVKRTRSTIRT</sequence>
<evidence type="ECO:0000313" key="7">
    <source>
        <dbReference type="Proteomes" id="UP001279734"/>
    </source>
</evidence>
<proteinExistence type="predicted"/>
<dbReference type="GO" id="GO:0006974">
    <property type="term" value="P:DNA damage response"/>
    <property type="evidence" value="ECO:0007669"/>
    <property type="project" value="UniProtKB-KW"/>
</dbReference>
<gene>
    <name evidence="6" type="ORF">Nepgr_021873</name>
</gene>
<feature type="compositionally biased region" description="Basic residues" evidence="4">
    <location>
        <begin position="692"/>
        <end position="706"/>
    </location>
</feature>
<dbReference type="InterPro" id="IPR036420">
    <property type="entry name" value="BRCT_dom_sf"/>
</dbReference>
<feature type="compositionally biased region" description="Polar residues" evidence="4">
    <location>
        <begin position="891"/>
        <end position="911"/>
    </location>
</feature>
<dbReference type="InterPro" id="IPR001357">
    <property type="entry name" value="BRCT_dom"/>
</dbReference>
<feature type="region of interest" description="Disordered" evidence="4">
    <location>
        <begin position="890"/>
        <end position="911"/>
    </location>
</feature>
<dbReference type="GO" id="GO:0005634">
    <property type="term" value="C:nucleus"/>
    <property type="evidence" value="ECO:0007669"/>
    <property type="project" value="UniProtKB-SubCell"/>
</dbReference>
<evidence type="ECO:0000259" key="5">
    <source>
        <dbReference type="PROSITE" id="PS50172"/>
    </source>
</evidence>
<evidence type="ECO:0000256" key="3">
    <source>
        <dbReference type="ARBA" id="ARBA00023242"/>
    </source>
</evidence>
<keyword evidence="7" id="KW-1185">Reference proteome</keyword>
<evidence type="ECO:0000256" key="2">
    <source>
        <dbReference type="ARBA" id="ARBA00022763"/>
    </source>
</evidence>
<feature type="domain" description="BRCT" evidence="5">
    <location>
        <begin position="1073"/>
        <end position="1162"/>
    </location>
</feature>
<comment type="subcellular location">
    <subcellularLocation>
        <location evidence="1">Nucleus</location>
    </subcellularLocation>
</comment>
<dbReference type="CDD" id="cd18432">
    <property type="entry name" value="BRCT_PAXIP1_rpt6_like"/>
    <property type="match status" value="1"/>
</dbReference>
<name>A0AAD3SZQ0_NEPGR</name>
<dbReference type="InterPro" id="IPR051579">
    <property type="entry name" value="DDR_Transcriptional_Reg"/>
</dbReference>
<feature type="region of interest" description="Disordered" evidence="4">
    <location>
        <begin position="490"/>
        <end position="519"/>
    </location>
</feature>
<protein>
    <recommendedName>
        <fullName evidence="5">BRCT domain-containing protein</fullName>
    </recommendedName>
</protein>
<feature type="compositionally biased region" description="Basic and acidic residues" evidence="4">
    <location>
        <begin position="490"/>
        <end position="501"/>
    </location>
</feature>
<dbReference type="SMART" id="SM00292">
    <property type="entry name" value="BRCT"/>
    <property type="match status" value="1"/>
</dbReference>
<dbReference type="Pfam" id="PF16589">
    <property type="entry name" value="BRCT_2"/>
    <property type="match status" value="1"/>
</dbReference>
<dbReference type="SUPFAM" id="SSF52113">
    <property type="entry name" value="BRCT domain"/>
    <property type="match status" value="1"/>
</dbReference>